<evidence type="ECO:0000313" key="2">
    <source>
        <dbReference type="EMBL" id="PKQ66395.1"/>
    </source>
</evidence>
<dbReference type="GO" id="GO:0003677">
    <property type="term" value="F:DNA binding"/>
    <property type="evidence" value="ECO:0007669"/>
    <property type="project" value="InterPro"/>
</dbReference>
<proteinExistence type="predicted"/>
<evidence type="ECO:0000313" key="3">
    <source>
        <dbReference type="Proteomes" id="UP000233618"/>
    </source>
</evidence>
<dbReference type="InterPro" id="IPR013430">
    <property type="entry name" value="Toxin_antidote_HigA"/>
</dbReference>
<dbReference type="RefSeq" id="WP_101309963.1">
    <property type="nucleotide sequence ID" value="NZ_MVDE01000015.1"/>
</dbReference>
<feature type="domain" description="HTH cro/C1-type" evidence="1">
    <location>
        <begin position="27"/>
        <end position="81"/>
    </location>
</feature>
<dbReference type="CDD" id="cd00093">
    <property type="entry name" value="HTH_XRE"/>
    <property type="match status" value="1"/>
</dbReference>
<organism evidence="2 3">
    <name type="scientific">Labilibaculum manganireducens</name>
    <dbReference type="NCBI Taxonomy" id="1940525"/>
    <lineage>
        <taxon>Bacteria</taxon>
        <taxon>Pseudomonadati</taxon>
        <taxon>Bacteroidota</taxon>
        <taxon>Bacteroidia</taxon>
        <taxon>Marinilabiliales</taxon>
        <taxon>Marinifilaceae</taxon>
        <taxon>Labilibaculum</taxon>
    </lineage>
</organism>
<dbReference type="Pfam" id="PF01381">
    <property type="entry name" value="HTH_3"/>
    <property type="match status" value="1"/>
</dbReference>
<keyword evidence="3" id="KW-1185">Reference proteome</keyword>
<evidence type="ECO:0000259" key="1">
    <source>
        <dbReference type="PROSITE" id="PS50943"/>
    </source>
</evidence>
<name>A0A2N3I7X1_9BACT</name>
<dbReference type="Proteomes" id="UP000233618">
    <property type="component" value="Unassembled WGS sequence"/>
</dbReference>
<protein>
    <submittedName>
        <fullName evidence="2">Addiction module antidote protein, HigA family</fullName>
    </submittedName>
</protein>
<dbReference type="AlphaFoldDB" id="A0A2N3I7X1"/>
<accession>A0A2N3I7X1</accession>
<dbReference type="Gene3D" id="1.10.260.40">
    <property type="entry name" value="lambda repressor-like DNA-binding domains"/>
    <property type="match status" value="1"/>
</dbReference>
<sequence length="102" mass="11499">MRQSITKAMKTIDNLTPYIATHLGEVLSDELEANGITQTEFSKTTGINKNLLTEIIEGKQNINGELSIMLEQALGIHAEYWLELQKNYESDRTKIEVTNKAC</sequence>
<comment type="caution">
    <text evidence="2">The sequence shown here is derived from an EMBL/GenBank/DDBJ whole genome shotgun (WGS) entry which is preliminary data.</text>
</comment>
<dbReference type="SMART" id="SM00530">
    <property type="entry name" value="HTH_XRE"/>
    <property type="match status" value="1"/>
</dbReference>
<dbReference type="PROSITE" id="PS50943">
    <property type="entry name" value="HTH_CROC1"/>
    <property type="match status" value="1"/>
</dbReference>
<dbReference type="InterPro" id="IPR001387">
    <property type="entry name" value="Cro/C1-type_HTH"/>
</dbReference>
<dbReference type="InterPro" id="IPR010982">
    <property type="entry name" value="Lambda_DNA-bd_dom_sf"/>
</dbReference>
<gene>
    <name evidence="2" type="ORF">BZG01_11360</name>
</gene>
<dbReference type="EMBL" id="MVDE01000015">
    <property type="protein sequence ID" value="PKQ66395.1"/>
    <property type="molecule type" value="Genomic_DNA"/>
</dbReference>
<dbReference type="NCBIfam" id="TIGR02607">
    <property type="entry name" value="antidote_HigA"/>
    <property type="match status" value="1"/>
</dbReference>
<reference evidence="2 3" key="1">
    <citation type="journal article" date="2017" name="Front. Microbiol.">
        <title>Labilibaculum manganireducens gen. nov., sp. nov. and Labilibaculum filiforme sp. nov., Novel Bacteroidetes Isolated from Subsurface Sediments of the Baltic Sea.</title>
        <authorList>
            <person name="Vandieken V."/>
            <person name="Marshall I.P."/>
            <person name="Niemann H."/>
            <person name="Engelen B."/>
            <person name="Cypionka H."/>
        </authorList>
    </citation>
    <scope>NUCLEOTIDE SEQUENCE [LARGE SCALE GENOMIC DNA]</scope>
    <source>
        <strain evidence="2 3">59.10-2M</strain>
    </source>
</reference>
<dbReference type="SUPFAM" id="SSF47413">
    <property type="entry name" value="lambda repressor-like DNA-binding domains"/>
    <property type="match status" value="1"/>
</dbReference>